<keyword evidence="5" id="KW-0997">Cell inner membrane</keyword>
<evidence type="ECO:0000259" key="12">
    <source>
        <dbReference type="PROSITE" id="PS52015"/>
    </source>
</evidence>
<dbReference type="GO" id="GO:0098797">
    <property type="term" value="C:plasma membrane protein complex"/>
    <property type="evidence" value="ECO:0007669"/>
    <property type="project" value="TreeGrafter"/>
</dbReference>
<reference evidence="13 14" key="1">
    <citation type="submission" date="2019-12" db="EMBL/GenBank/DDBJ databases">
        <title>Novel species isolated from a subtropical stream in China.</title>
        <authorList>
            <person name="Lu H."/>
        </authorList>
    </citation>
    <scope>NUCLEOTIDE SEQUENCE [LARGE SCALE GENOMIC DNA]</scope>
    <source>
        <strain evidence="13 14">FT127W</strain>
    </source>
</reference>
<keyword evidence="8 11" id="KW-1133">Transmembrane helix</keyword>
<keyword evidence="7" id="KW-0653">Protein transport</keyword>
<evidence type="ECO:0000256" key="4">
    <source>
        <dbReference type="ARBA" id="ARBA00022475"/>
    </source>
</evidence>
<keyword evidence="4" id="KW-1003">Cell membrane</keyword>
<dbReference type="NCBIfam" id="TIGR01352">
    <property type="entry name" value="tonB_Cterm"/>
    <property type="match status" value="1"/>
</dbReference>
<comment type="caution">
    <text evidence="13">The sequence shown here is derived from an EMBL/GenBank/DDBJ whole genome shotgun (WGS) entry which is preliminary data.</text>
</comment>
<keyword evidence="14" id="KW-1185">Reference proteome</keyword>
<feature type="region of interest" description="Disordered" evidence="10">
    <location>
        <begin position="95"/>
        <end position="131"/>
    </location>
</feature>
<evidence type="ECO:0000256" key="6">
    <source>
        <dbReference type="ARBA" id="ARBA00022692"/>
    </source>
</evidence>
<feature type="compositionally biased region" description="Low complexity" evidence="10">
    <location>
        <begin position="110"/>
        <end position="120"/>
    </location>
</feature>
<sequence>MNAMTMDAPQALGLAKLGKFSAIVAIHAGLFYLLQTGMLRDAVHAVLPQVVTVSFVTPPPPPPAPPAKTVPVLQQAPAITPPPLPLLNITVDNTITLPPAQPRSNDKASEPASAQPQQAAPAPPAPPSAPRLVQGVEYVRPPAPVYPTISRRLGESGVVMLRVLISEKGLPEQATIQKSSGSGNLDEAGRSAAMRTLFKPYMEDGKPVAVYVLVPINFQLS</sequence>
<dbReference type="PANTHER" id="PTHR33446:SF2">
    <property type="entry name" value="PROTEIN TONB"/>
    <property type="match status" value="1"/>
</dbReference>
<evidence type="ECO:0000256" key="1">
    <source>
        <dbReference type="ARBA" id="ARBA00004383"/>
    </source>
</evidence>
<evidence type="ECO:0000256" key="9">
    <source>
        <dbReference type="ARBA" id="ARBA00023136"/>
    </source>
</evidence>
<proteinExistence type="inferred from homology"/>
<evidence type="ECO:0000256" key="7">
    <source>
        <dbReference type="ARBA" id="ARBA00022927"/>
    </source>
</evidence>
<comment type="similarity">
    <text evidence="2">Belongs to the TonB family.</text>
</comment>
<evidence type="ECO:0000313" key="14">
    <source>
        <dbReference type="Proteomes" id="UP000450676"/>
    </source>
</evidence>
<dbReference type="GO" id="GO:0055085">
    <property type="term" value="P:transmembrane transport"/>
    <property type="evidence" value="ECO:0007669"/>
    <property type="project" value="InterPro"/>
</dbReference>
<dbReference type="InterPro" id="IPR051045">
    <property type="entry name" value="TonB-dependent_transducer"/>
</dbReference>
<dbReference type="Proteomes" id="UP000450676">
    <property type="component" value="Unassembled WGS sequence"/>
</dbReference>
<evidence type="ECO:0000256" key="10">
    <source>
        <dbReference type="SAM" id="MobiDB-lite"/>
    </source>
</evidence>
<protein>
    <submittedName>
        <fullName evidence="13">TonB family protein</fullName>
    </submittedName>
</protein>
<dbReference type="GO" id="GO:0015031">
    <property type="term" value="P:protein transport"/>
    <property type="evidence" value="ECO:0007669"/>
    <property type="project" value="UniProtKB-KW"/>
</dbReference>
<dbReference type="InterPro" id="IPR006260">
    <property type="entry name" value="TonB/TolA_C"/>
</dbReference>
<dbReference type="PROSITE" id="PS52015">
    <property type="entry name" value="TONB_CTD"/>
    <property type="match status" value="1"/>
</dbReference>
<evidence type="ECO:0000256" key="5">
    <source>
        <dbReference type="ARBA" id="ARBA00022519"/>
    </source>
</evidence>
<dbReference type="SUPFAM" id="SSF74653">
    <property type="entry name" value="TolA/TonB C-terminal domain"/>
    <property type="match status" value="1"/>
</dbReference>
<keyword evidence="6 11" id="KW-0812">Transmembrane</keyword>
<dbReference type="InterPro" id="IPR037682">
    <property type="entry name" value="TonB_C"/>
</dbReference>
<dbReference type="GO" id="GO:0031992">
    <property type="term" value="F:energy transducer activity"/>
    <property type="evidence" value="ECO:0007669"/>
    <property type="project" value="TreeGrafter"/>
</dbReference>
<dbReference type="AlphaFoldDB" id="A0A7X4H8J3"/>
<evidence type="ECO:0000256" key="2">
    <source>
        <dbReference type="ARBA" id="ARBA00006555"/>
    </source>
</evidence>
<feature type="transmembrane region" description="Helical" evidence="11">
    <location>
        <begin position="12"/>
        <end position="34"/>
    </location>
</feature>
<organism evidence="13 14">
    <name type="scientific">Pseudoduganella aquatica</name>
    <dbReference type="NCBI Taxonomy" id="2660641"/>
    <lineage>
        <taxon>Bacteria</taxon>
        <taxon>Pseudomonadati</taxon>
        <taxon>Pseudomonadota</taxon>
        <taxon>Betaproteobacteria</taxon>
        <taxon>Burkholderiales</taxon>
        <taxon>Oxalobacteraceae</taxon>
        <taxon>Telluria group</taxon>
        <taxon>Pseudoduganella</taxon>
    </lineage>
</organism>
<accession>A0A7X4H8J3</accession>
<dbReference type="Pfam" id="PF03544">
    <property type="entry name" value="TonB_C"/>
    <property type="match status" value="1"/>
</dbReference>
<keyword evidence="9 11" id="KW-0472">Membrane</keyword>
<name>A0A7X4H8J3_9BURK</name>
<evidence type="ECO:0000256" key="3">
    <source>
        <dbReference type="ARBA" id="ARBA00022448"/>
    </source>
</evidence>
<dbReference type="PANTHER" id="PTHR33446">
    <property type="entry name" value="PROTEIN TONB-RELATED"/>
    <property type="match status" value="1"/>
</dbReference>
<keyword evidence="3" id="KW-0813">Transport</keyword>
<dbReference type="Gene3D" id="3.30.1150.10">
    <property type="match status" value="1"/>
</dbReference>
<gene>
    <name evidence="13" type="ORF">GTP77_04690</name>
</gene>
<feature type="domain" description="TonB C-terminal" evidence="12">
    <location>
        <begin position="131"/>
        <end position="221"/>
    </location>
</feature>
<dbReference type="EMBL" id="WWCU01000003">
    <property type="protein sequence ID" value="MYN06629.1"/>
    <property type="molecule type" value="Genomic_DNA"/>
</dbReference>
<comment type="subcellular location">
    <subcellularLocation>
        <location evidence="1">Cell inner membrane</location>
        <topology evidence="1">Single-pass membrane protein</topology>
        <orientation evidence="1">Periplasmic side</orientation>
    </subcellularLocation>
</comment>
<evidence type="ECO:0000256" key="11">
    <source>
        <dbReference type="SAM" id="Phobius"/>
    </source>
</evidence>
<evidence type="ECO:0000313" key="13">
    <source>
        <dbReference type="EMBL" id="MYN06629.1"/>
    </source>
</evidence>
<evidence type="ECO:0000256" key="8">
    <source>
        <dbReference type="ARBA" id="ARBA00022989"/>
    </source>
</evidence>